<name>A0ABU0FTQ3_9BACI</name>
<accession>A0ABU0FTQ3</accession>
<reference evidence="1 2" key="1">
    <citation type="submission" date="2023-07" db="EMBL/GenBank/DDBJ databases">
        <title>Genomic Encyclopedia of Type Strains, Phase IV (KMG-IV): sequencing the most valuable type-strain genomes for metagenomic binning, comparative biology and taxonomic classification.</title>
        <authorList>
            <person name="Goeker M."/>
        </authorList>
    </citation>
    <scope>NUCLEOTIDE SEQUENCE [LARGE SCALE GENOMIC DNA]</scope>
    <source>
        <strain evidence="1 2">DSM 19598</strain>
    </source>
</reference>
<evidence type="ECO:0000313" key="1">
    <source>
        <dbReference type="EMBL" id="MDQ0412692.1"/>
    </source>
</evidence>
<dbReference type="Proteomes" id="UP001242313">
    <property type="component" value="Unassembled WGS sequence"/>
</dbReference>
<organism evidence="1 2">
    <name type="scientific">Mesobacillus stamsii</name>
    <dbReference type="NCBI Taxonomy" id="225347"/>
    <lineage>
        <taxon>Bacteria</taxon>
        <taxon>Bacillati</taxon>
        <taxon>Bacillota</taxon>
        <taxon>Bacilli</taxon>
        <taxon>Bacillales</taxon>
        <taxon>Bacillaceae</taxon>
        <taxon>Mesobacillus</taxon>
    </lineage>
</organism>
<evidence type="ECO:0000313" key="2">
    <source>
        <dbReference type="Proteomes" id="UP001242313"/>
    </source>
</evidence>
<gene>
    <name evidence="1" type="ORF">J2S25_000872</name>
</gene>
<dbReference type="RefSeq" id="WP_307191281.1">
    <property type="nucleotide sequence ID" value="NZ_JAUSUN010000004.1"/>
</dbReference>
<proteinExistence type="predicted"/>
<keyword evidence="2" id="KW-1185">Reference proteome</keyword>
<evidence type="ECO:0008006" key="3">
    <source>
        <dbReference type="Google" id="ProtNLM"/>
    </source>
</evidence>
<sequence length="64" mass="7245">MRKADAAMSALVRNNLIEKLTSKGIKETKDGTSIYTLSEKALVREIVISQYQERNIDSPDNGWF</sequence>
<comment type="caution">
    <text evidence="1">The sequence shown here is derived from an EMBL/GenBank/DDBJ whole genome shotgun (WGS) entry which is preliminary data.</text>
</comment>
<protein>
    <recommendedName>
        <fullName evidence="3">Fur-regulated basic protein FbpA</fullName>
    </recommendedName>
</protein>
<dbReference type="EMBL" id="JAUSUN010000004">
    <property type="protein sequence ID" value="MDQ0412692.1"/>
    <property type="molecule type" value="Genomic_DNA"/>
</dbReference>